<evidence type="ECO:0000256" key="1">
    <source>
        <dbReference type="ARBA" id="ARBA00004613"/>
    </source>
</evidence>
<dbReference type="InterPro" id="IPR023549">
    <property type="entry name" value="Subtilisin_inhibitor"/>
</dbReference>
<dbReference type="GO" id="GO:0008233">
    <property type="term" value="F:peptidase activity"/>
    <property type="evidence" value="ECO:0007669"/>
    <property type="project" value="UniProtKB-KW"/>
</dbReference>
<evidence type="ECO:0000256" key="6">
    <source>
        <dbReference type="ARBA" id="ARBA00022900"/>
    </source>
</evidence>
<reference evidence="11" key="1">
    <citation type="submission" date="2020-11" db="EMBL/GenBank/DDBJ databases">
        <title>Whole-genome analyses of Nonomuraea sp. K274.</title>
        <authorList>
            <person name="Veyisoglu A."/>
        </authorList>
    </citation>
    <scope>NUCLEOTIDE SEQUENCE</scope>
    <source>
        <strain evidence="11">K274</strain>
    </source>
</reference>
<dbReference type="PRINTS" id="PR00294">
    <property type="entry name" value="SSBTLNINHBTR"/>
</dbReference>
<keyword evidence="5 8" id="KW-0646">Protease inhibitor</keyword>
<feature type="signal peptide" evidence="9">
    <location>
        <begin position="1"/>
        <end position="33"/>
    </location>
</feature>
<dbReference type="Proteomes" id="UP000605361">
    <property type="component" value="Unassembled WGS sequence"/>
</dbReference>
<evidence type="ECO:0000256" key="2">
    <source>
        <dbReference type="ARBA" id="ARBA00010472"/>
    </source>
</evidence>
<dbReference type="GO" id="GO:0004867">
    <property type="term" value="F:serine-type endopeptidase inhibitor activity"/>
    <property type="evidence" value="ECO:0007669"/>
    <property type="project" value="UniProtKB-KW"/>
</dbReference>
<proteinExistence type="inferred from homology"/>
<name>A0A931EYU2_9ACTN</name>
<dbReference type="RefSeq" id="WP_195898078.1">
    <property type="nucleotide sequence ID" value="NZ_JADOGI010000083.1"/>
</dbReference>
<dbReference type="GO" id="GO:0005576">
    <property type="term" value="C:extracellular region"/>
    <property type="evidence" value="ECO:0007669"/>
    <property type="project" value="UniProtKB-SubCell"/>
</dbReference>
<keyword evidence="7" id="KW-1015">Disulfide bond</keyword>
<accession>A0A931EYU2</accession>
<comment type="subcellular location">
    <subcellularLocation>
        <location evidence="1">Secreted</location>
    </subcellularLocation>
</comment>
<dbReference type="Pfam" id="PF00720">
    <property type="entry name" value="SSI"/>
    <property type="match status" value="1"/>
</dbReference>
<dbReference type="EMBL" id="JADOGI010000083">
    <property type="protein sequence ID" value="MBF8189139.1"/>
    <property type="molecule type" value="Genomic_DNA"/>
</dbReference>
<sequence length="131" mass="14043">MTFALTAARRVAALGLCVAATLAAPFAALPASAAAGADLYITVTPSNSGAYSMHLTCDPDGGLHPRPARACDVLRDVDGWIERVNVNPGPCPMIYLPVEVKINGEWYGRPTTYQREFPNKCVMDRRLGPIV</sequence>
<dbReference type="AlphaFoldDB" id="A0A931EYU2"/>
<feature type="domain" description="Subtilisin inhibitor" evidence="10">
    <location>
        <begin position="50"/>
        <end position="119"/>
    </location>
</feature>
<dbReference type="Gene3D" id="3.30.350.10">
    <property type="entry name" value="Subtilisin inhibitor-like"/>
    <property type="match status" value="1"/>
</dbReference>
<evidence type="ECO:0000256" key="9">
    <source>
        <dbReference type="SAM" id="SignalP"/>
    </source>
</evidence>
<keyword evidence="12" id="KW-1185">Reference proteome</keyword>
<dbReference type="SUPFAM" id="SSF55399">
    <property type="entry name" value="Subtilisin inhibitor"/>
    <property type="match status" value="1"/>
</dbReference>
<evidence type="ECO:0000313" key="11">
    <source>
        <dbReference type="EMBL" id="MBF8189139.1"/>
    </source>
</evidence>
<evidence type="ECO:0000256" key="7">
    <source>
        <dbReference type="ARBA" id="ARBA00023157"/>
    </source>
</evidence>
<evidence type="ECO:0000256" key="4">
    <source>
        <dbReference type="ARBA" id="ARBA00022525"/>
    </source>
</evidence>
<feature type="chain" id="PRO_5037781523" evidence="9">
    <location>
        <begin position="34"/>
        <end position="131"/>
    </location>
</feature>
<keyword evidence="11" id="KW-0645">Protease</keyword>
<comment type="caution">
    <text evidence="11">The sequence shown here is derived from an EMBL/GenBank/DDBJ whole genome shotgun (WGS) entry which is preliminary data.</text>
</comment>
<keyword evidence="11" id="KW-0378">Hydrolase</keyword>
<evidence type="ECO:0000259" key="10">
    <source>
        <dbReference type="Pfam" id="PF00720"/>
    </source>
</evidence>
<comment type="subunit">
    <text evidence="3">Homodimer.</text>
</comment>
<organism evidence="11 12">
    <name type="scientific">Nonomuraea cypriaca</name>
    <dbReference type="NCBI Taxonomy" id="1187855"/>
    <lineage>
        <taxon>Bacteria</taxon>
        <taxon>Bacillati</taxon>
        <taxon>Actinomycetota</taxon>
        <taxon>Actinomycetes</taxon>
        <taxon>Streptosporangiales</taxon>
        <taxon>Streptosporangiaceae</taxon>
        <taxon>Nonomuraea</taxon>
    </lineage>
</organism>
<dbReference type="InterPro" id="IPR000691">
    <property type="entry name" value="Prot_inh_I16_SSI"/>
</dbReference>
<keyword evidence="4" id="KW-0964">Secreted</keyword>
<dbReference type="PROSITE" id="PS00999">
    <property type="entry name" value="SSI"/>
    <property type="match status" value="1"/>
</dbReference>
<evidence type="ECO:0000256" key="8">
    <source>
        <dbReference type="RuleBase" id="RU003471"/>
    </source>
</evidence>
<dbReference type="InterPro" id="IPR020054">
    <property type="entry name" value="Prot_inh_SSI_I16_CS"/>
</dbReference>
<gene>
    <name evidence="11" type="ORF">ITP53_26090</name>
</gene>
<comment type="similarity">
    <text evidence="2 8">Belongs to the protease inhibitor I16 (SSI) family.</text>
</comment>
<evidence type="ECO:0000313" key="12">
    <source>
        <dbReference type="Proteomes" id="UP000605361"/>
    </source>
</evidence>
<evidence type="ECO:0000256" key="3">
    <source>
        <dbReference type="ARBA" id="ARBA00011738"/>
    </source>
</evidence>
<dbReference type="GO" id="GO:0006508">
    <property type="term" value="P:proteolysis"/>
    <property type="evidence" value="ECO:0007669"/>
    <property type="project" value="UniProtKB-KW"/>
</dbReference>
<keyword evidence="6 8" id="KW-0722">Serine protease inhibitor</keyword>
<keyword evidence="9" id="KW-0732">Signal</keyword>
<protein>
    <submittedName>
        <fullName evidence="11">Serine protease</fullName>
    </submittedName>
</protein>
<dbReference type="InterPro" id="IPR036819">
    <property type="entry name" value="Subtilisin_inhibitor-like_sf"/>
</dbReference>
<evidence type="ECO:0000256" key="5">
    <source>
        <dbReference type="ARBA" id="ARBA00022690"/>
    </source>
</evidence>